<feature type="non-terminal residue" evidence="1">
    <location>
        <position position="1"/>
    </location>
</feature>
<feature type="non-terminal residue" evidence="1">
    <location>
        <position position="37"/>
    </location>
</feature>
<proteinExistence type="predicted"/>
<dbReference type="EMBL" id="UINC01134494">
    <property type="protein sequence ID" value="SVD18077.1"/>
    <property type="molecule type" value="Genomic_DNA"/>
</dbReference>
<protein>
    <submittedName>
        <fullName evidence="1">Uncharacterized protein</fullName>
    </submittedName>
</protein>
<dbReference type="AlphaFoldDB" id="A0A382T9B5"/>
<evidence type="ECO:0000313" key="1">
    <source>
        <dbReference type="EMBL" id="SVD18077.1"/>
    </source>
</evidence>
<accession>A0A382T9B5</accession>
<sequence>VNGTGSSSANTLLMKAIFRMGIPVIGKNYFPSNIQGL</sequence>
<gene>
    <name evidence="1" type="ORF">METZ01_LOCUS370931</name>
</gene>
<reference evidence="1" key="1">
    <citation type="submission" date="2018-05" db="EMBL/GenBank/DDBJ databases">
        <authorList>
            <person name="Lanie J.A."/>
            <person name="Ng W.-L."/>
            <person name="Kazmierczak K.M."/>
            <person name="Andrzejewski T.M."/>
            <person name="Davidsen T.M."/>
            <person name="Wayne K.J."/>
            <person name="Tettelin H."/>
            <person name="Glass J.I."/>
            <person name="Rusch D."/>
            <person name="Podicherti R."/>
            <person name="Tsui H.-C.T."/>
            <person name="Winkler M.E."/>
        </authorList>
    </citation>
    <scope>NUCLEOTIDE SEQUENCE</scope>
</reference>
<organism evidence="1">
    <name type="scientific">marine metagenome</name>
    <dbReference type="NCBI Taxonomy" id="408172"/>
    <lineage>
        <taxon>unclassified sequences</taxon>
        <taxon>metagenomes</taxon>
        <taxon>ecological metagenomes</taxon>
    </lineage>
</organism>
<name>A0A382T9B5_9ZZZZ</name>